<accession>A0A175R5K3</accession>
<gene>
    <name evidence="2" type="ORF">NS226_17480</name>
</gene>
<dbReference type="AlphaFoldDB" id="A0A175R5K3"/>
<dbReference type="RefSeq" id="WP_058636039.1">
    <property type="nucleotide sequence ID" value="NZ_LDPZ01000044.1"/>
</dbReference>
<evidence type="ECO:0000256" key="1">
    <source>
        <dbReference type="SAM" id="MobiDB-lite"/>
    </source>
</evidence>
<dbReference type="OrthoDB" id="8283038at2"/>
<comment type="caution">
    <text evidence="2">The sequence shown here is derived from an EMBL/GenBank/DDBJ whole genome shotgun (WGS) entry which is preliminary data.</text>
</comment>
<dbReference type="PATRIC" id="fig|401562.3.peg.3431"/>
<evidence type="ECO:0000313" key="3">
    <source>
        <dbReference type="Proteomes" id="UP000078272"/>
    </source>
</evidence>
<dbReference type="Proteomes" id="UP000078272">
    <property type="component" value="Unassembled WGS sequence"/>
</dbReference>
<sequence length="651" mass="68522">MLILEAQETIARFIGLFRVDTVDPGIHARLATGTPHLSHVAPRSHGAEDLDPRSAGLSSPVYDPHIRLANDRFEIEEAASRRLAPPHVEVTLHPLHPALGHGPAHASLPDSSMGLETMGVRSFEADILYRHVPSDSLFAIQDQVGLIDDRDTLILDPDADPLAVVDHVTQQFEAMLDAAASFRSLPGIPHTPADLKGLLVTNATQEGTEPSAAGAPTGHEGIFINGERADSAPDIAKLIEDTRSGPDLSGDQPLLQTGGNLSANQAGLLNVGHLGAVTVVKGDWYEVNSIRQLNIHADQDSVEGLGEAVNAAITDTTKSYNIASFERIDATPNGRPAFDPRDSLPAHYKVDVIEGNLEIANFLRQVKLTLDGDQVVLSAMEATVRATTGGNESFNIASLSKLLGSYDLVIVGGSVYEGNFIQQINILNDSDRIVSDAAGTGGSLSTSGNLLVNHASIANVGGLSDFTGFSAEMRDLVSAFEKGQGHGDPDLGADLAFLAGRNIRVLYISGDVIETNVISQINILDDADTVRMADGTLARLANVLAPEAQWTVTTGGNALLNEAKIVDLDDAGHVRFLGGEYYSGSMLLQADLVASGPDIQTFDTGRLVPELIAFVSDVQGDGANHLSDALSHSASSLGHDAPADGVAGILS</sequence>
<reference evidence="2 3" key="1">
    <citation type="journal article" date="2016" name="Front. Microbiol.">
        <title>Genomic Resource of Rice Seed Associated Bacteria.</title>
        <authorList>
            <person name="Midha S."/>
            <person name="Bansal K."/>
            <person name="Sharma S."/>
            <person name="Kumar N."/>
            <person name="Patil P.P."/>
            <person name="Chaudhry V."/>
            <person name="Patil P.B."/>
        </authorList>
    </citation>
    <scope>NUCLEOTIDE SEQUENCE [LARGE SCALE GENOMIC DNA]</scope>
    <source>
        <strain evidence="2 3">NS226</strain>
    </source>
</reference>
<protein>
    <recommendedName>
        <fullName evidence="4">Type I secretion protein</fullName>
    </recommendedName>
</protein>
<name>A0A175R5K3_9HYPH</name>
<evidence type="ECO:0000313" key="2">
    <source>
        <dbReference type="EMBL" id="KTQ87561.1"/>
    </source>
</evidence>
<organism evidence="2 3">
    <name type="scientific">Aureimonas ureilytica</name>
    <dbReference type="NCBI Taxonomy" id="401562"/>
    <lineage>
        <taxon>Bacteria</taxon>
        <taxon>Pseudomonadati</taxon>
        <taxon>Pseudomonadota</taxon>
        <taxon>Alphaproteobacteria</taxon>
        <taxon>Hyphomicrobiales</taxon>
        <taxon>Aurantimonadaceae</taxon>
        <taxon>Aureimonas</taxon>
    </lineage>
</organism>
<dbReference type="EMBL" id="LDPZ01000044">
    <property type="protein sequence ID" value="KTQ87561.1"/>
    <property type="molecule type" value="Genomic_DNA"/>
</dbReference>
<feature type="region of interest" description="Disordered" evidence="1">
    <location>
        <begin position="36"/>
        <end position="55"/>
    </location>
</feature>
<dbReference type="STRING" id="401562.NS365_08990"/>
<evidence type="ECO:0008006" key="4">
    <source>
        <dbReference type="Google" id="ProtNLM"/>
    </source>
</evidence>
<proteinExistence type="predicted"/>